<proteinExistence type="inferred from homology"/>
<organism evidence="11 12">
    <name type="scientific">Fopius arisanus</name>
    <dbReference type="NCBI Taxonomy" id="64838"/>
    <lineage>
        <taxon>Eukaryota</taxon>
        <taxon>Metazoa</taxon>
        <taxon>Ecdysozoa</taxon>
        <taxon>Arthropoda</taxon>
        <taxon>Hexapoda</taxon>
        <taxon>Insecta</taxon>
        <taxon>Pterygota</taxon>
        <taxon>Neoptera</taxon>
        <taxon>Endopterygota</taxon>
        <taxon>Hymenoptera</taxon>
        <taxon>Apocrita</taxon>
        <taxon>Ichneumonoidea</taxon>
        <taxon>Braconidae</taxon>
        <taxon>Opiinae</taxon>
        <taxon>Fopius</taxon>
    </lineage>
</organism>
<accession>A0A9R1U838</accession>
<feature type="transmembrane region" description="Helical" evidence="9">
    <location>
        <begin position="362"/>
        <end position="387"/>
    </location>
</feature>
<dbReference type="PANTHER" id="PTHR11730">
    <property type="entry name" value="AMMONIUM TRANSPORTER"/>
    <property type="match status" value="1"/>
</dbReference>
<keyword evidence="6 9" id="KW-0472">Membrane</keyword>
<feature type="transmembrane region" description="Helical" evidence="9">
    <location>
        <begin position="205"/>
        <end position="222"/>
    </location>
</feature>
<dbReference type="RefSeq" id="XP_011312461.1">
    <property type="nucleotide sequence ID" value="XM_011314159.1"/>
</dbReference>
<keyword evidence="3" id="KW-0813">Transport</keyword>
<dbReference type="GO" id="GO:0008519">
    <property type="term" value="F:ammonium channel activity"/>
    <property type="evidence" value="ECO:0007669"/>
    <property type="project" value="InterPro"/>
</dbReference>
<evidence type="ECO:0000313" key="11">
    <source>
        <dbReference type="Proteomes" id="UP000694866"/>
    </source>
</evidence>
<dbReference type="Proteomes" id="UP000694866">
    <property type="component" value="Unplaced"/>
</dbReference>
<feature type="transmembrane region" description="Helical" evidence="9">
    <location>
        <begin position="106"/>
        <end position="124"/>
    </location>
</feature>
<dbReference type="InterPro" id="IPR024041">
    <property type="entry name" value="NH4_transpt_AmtB-like_dom"/>
</dbReference>
<keyword evidence="11" id="KW-1185">Reference proteome</keyword>
<feature type="domain" description="Ammonium transporter AmtB-like" evidence="10">
    <location>
        <begin position="28"/>
        <end position="398"/>
    </location>
</feature>
<dbReference type="GO" id="GO:0097272">
    <property type="term" value="P:ammonium homeostasis"/>
    <property type="evidence" value="ECO:0007669"/>
    <property type="project" value="TreeGrafter"/>
</dbReference>
<feature type="transmembrane region" description="Helical" evidence="9">
    <location>
        <begin position="242"/>
        <end position="263"/>
    </location>
</feature>
<feature type="transmembrane region" description="Helical" evidence="9">
    <location>
        <begin position="297"/>
        <end position="317"/>
    </location>
</feature>
<evidence type="ECO:0000256" key="5">
    <source>
        <dbReference type="ARBA" id="ARBA00022989"/>
    </source>
</evidence>
<keyword evidence="5 9" id="KW-1133">Transmembrane helix</keyword>
<dbReference type="InterPro" id="IPR029020">
    <property type="entry name" value="Ammonium/urea_transptr"/>
</dbReference>
<evidence type="ECO:0000259" key="10">
    <source>
        <dbReference type="Pfam" id="PF00909"/>
    </source>
</evidence>
<dbReference type="Pfam" id="PF00909">
    <property type="entry name" value="Ammonium_transp"/>
    <property type="match status" value="1"/>
</dbReference>
<sequence length="576" mass="63316">MYDVDGFCDAEKFRESDESVYPTNTSVVIRVALTILLRAGFLLVQVGNIPVSNVNLILLHNIVEITWVTICYILMGSAVASTGDGDGFLGGGYWIGDDRIDRERIVIIWQRVLVASGIFTNCIAGRMHTVGTLVIGIVFGGFLQPLIMHWGTNGWMIRNSVRDGTSGFIDDGGGALVHATGGLLGLVGCLVLGRKVDGTGVDANAGVTFAGYFFILLGLQSLKMSNPSGEKFPSNEGETHLTMINNLLSISTCAIVTIAFHFFGGERFNRETVMRCVQGMIAGDVVVSAGANIYPPYVALTLGAVNGIIFYFTVRIITQSAVEDYCNSISIHLVSGLLGALVVPFFKKSQDKFNVINSLLDFSWQLICLLSIIGAIILIMTSLFMGLRCCGVLRNRSEHLSHLRAAVTNGQTPRSLIQRLFYPDVQASLMLPGTQPSRESETVTDSRSVKHESSVARLEMPDQGIIDSKVQHNNAVVVQPESKLRKVRNIHTIRSMDNFENNTPMSIMTTHELHRTFSTMDISKERSIEHVDVEVLVEPRFSLESSESEENIFHRKNSVTRYQWEVDLGGGDRSLK</sequence>
<dbReference type="PANTHER" id="PTHR11730:SF6">
    <property type="entry name" value="AMMONIUM TRANSPORTER"/>
    <property type="match status" value="1"/>
</dbReference>
<evidence type="ECO:0000256" key="9">
    <source>
        <dbReference type="SAM" id="Phobius"/>
    </source>
</evidence>
<evidence type="ECO:0000256" key="1">
    <source>
        <dbReference type="ARBA" id="ARBA00004141"/>
    </source>
</evidence>
<protein>
    <submittedName>
        <fullName evidence="12">Ammonium transporter 3-like</fullName>
    </submittedName>
</protein>
<feature type="transmembrane region" description="Helical" evidence="9">
    <location>
        <begin position="56"/>
        <end position="75"/>
    </location>
</feature>
<dbReference type="KEGG" id="fas:105272192"/>
<evidence type="ECO:0000256" key="6">
    <source>
        <dbReference type="ARBA" id="ARBA00023136"/>
    </source>
</evidence>
<dbReference type="OrthoDB" id="534912at2759"/>
<comment type="subcellular location">
    <subcellularLocation>
        <location evidence="1">Membrane</location>
        <topology evidence="1">Multi-pass membrane protein</topology>
    </subcellularLocation>
</comment>
<dbReference type="Gene3D" id="1.10.3430.10">
    <property type="entry name" value="Ammonium transporter AmtB like domains"/>
    <property type="match status" value="1"/>
</dbReference>
<feature type="transmembrane region" description="Helical" evidence="9">
    <location>
        <begin position="131"/>
        <end position="152"/>
    </location>
</feature>
<feature type="transmembrane region" description="Helical" evidence="9">
    <location>
        <begin position="329"/>
        <end position="346"/>
    </location>
</feature>
<evidence type="ECO:0000256" key="8">
    <source>
        <dbReference type="SAM" id="MobiDB-lite"/>
    </source>
</evidence>
<dbReference type="GO" id="GO:0005886">
    <property type="term" value="C:plasma membrane"/>
    <property type="evidence" value="ECO:0007669"/>
    <property type="project" value="TreeGrafter"/>
</dbReference>
<evidence type="ECO:0000256" key="2">
    <source>
        <dbReference type="ARBA" id="ARBA00005887"/>
    </source>
</evidence>
<evidence type="ECO:0000256" key="7">
    <source>
        <dbReference type="ARBA" id="ARBA00023177"/>
    </source>
</evidence>
<gene>
    <name evidence="12" type="primary">LOC105272192</name>
</gene>
<feature type="transmembrane region" description="Helical" evidence="9">
    <location>
        <begin position="27"/>
        <end position="44"/>
    </location>
</feature>
<dbReference type="GeneID" id="105272192"/>
<name>A0A9R1U838_9HYME</name>
<comment type="similarity">
    <text evidence="2">Belongs to the ammonia transporter channel (TC 1.A.11.2) family.</text>
</comment>
<evidence type="ECO:0000313" key="12">
    <source>
        <dbReference type="RefSeq" id="XP_011312461.1"/>
    </source>
</evidence>
<keyword evidence="4 9" id="KW-0812">Transmembrane</keyword>
<feature type="region of interest" description="Disordered" evidence="8">
    <location>
        <begin position="433"/>
        <end position="452"/>
    </location>
</feature>
<dbReference type="SUPFAM" id="SSF111352">
    <property type="entry name" value="Ammonium transporter"/>
    <property type="match status" value="1"/>
</dbReference>
<dbReference type="AlphaFoldDB" id="A0A9R1U838"/>
<evidence type="ECO:0000256" key="4">
    <source>
        <dbReference type="ARBA" id="ARBA00022692"/>
    </source>
</evidence>
<evidence type="ECO:0000256" key="3">
    <source>
        <dbReference type="ARBA" id="ARBA00022448"/>
    </source>
</evidence>
<feature type="transmembrane region" description="Helical" evidence="9">
    <location>
        <begin position="172"/>
        <end position="193"/>
    </location>
</feature>
<reference evidence="12" key="1">
    <citation type="submission" date="2025-08" db="UniProtKB">
        <authorList>
            <consortium name="RefSeq"/>
        </authorList>
    </citation>
    <scope>IDENTIFICATION</scope>
    <source>
        <strain evidence="12">USDA-PBARC FA_bdor</strain>
        <tissue evidence="12">Whole organism</tissue>
    </source>
</reference>
<keyword evidence="7" id="KW-0924">Ammonia transport</keyword>